<dbReference type="InterPro" id="IPR019619">
    <property type="entry name" value="DUF2490"/>
</dbReference>
<dbReference type="Pfam" id="PF10677">
    <property type="entry name" value="DUF2490"/>
    <property type="match status" value="1"/>
</dbReference>
<accession>A0A6J4H5Z9</accession>
<organism evidence="1">
    <name type="scientific">uncultured Cytophagales bacterium</name>
    <dbReference type="NCBI Taxonomy" id="158755"/>
    <lineage>
        <taxon>Bacteria</taxon>
        <taxon>Pseudomonadati</taxon>
        <taxon>Bacteroidota</taxon>
        <taxon>Sphingobacteriia</taxon>
        <taxon>Sphingobacteriales</taxon>
        <taxon>environmental samples</taxon>
    </lineage>
</organism>
<gene>
    <name evidence="1" type="ORF">AVDCRST_MAG56-139</name>
</gene>
<sequence length="262" mass="30641">MQKAVGWIWRLLVFLLATGGTVFGQPPRITDHNRIGWYVYNGDHQLSQKWQLHTEYQWRRIDFIKRWQQSLARLGLDYQVREGVQIGTGYTHFTTFPYGEHPVADRGVPTMEHRLHQQVQWGDTLGRLLLSHRVRLEQRWLGQAAESNPRQITGWEFQHRIRYQLQADIPLKGPTLEEGELYFTCFDELFIGFGRNVGDNVYNQNRILAGLGYQVNDQFQIELGYLNQITQHAEGDPSTGAPVFENNNGFRLNVNYSFDFTR</sequence>
<dbReference type="AlphaFoldDB" id="A0A6J4H5Z9"/>
<dbReference type="EMBL" id="CADCTQ010000013">
    <property type="protein sequence ID" value="CAA9214847.1"/>
    <property type="molecule type" value="Genomic_DNA"/>
</dbReference>
<proteinExistence type="predicted"/>
<evidence type="ECO:0008006" key="2">
    <source>
        <dbReference type="Google" id="ProtNLM"/>
    </source>
</evidence>
<name>A0A6J4H5Z9_9SPHI</name>
<protein>
    <recommendedName>
        <fullName evidence="2">DUF2490 domain-containing protein</fullName>
    </recommendedName>
</protein>
<reference evidence="1" key="1">
    <citation type="submission" date="2020-02" db="EMBL/GenBank/DDBJ databases">
        <authorList>
            <person name="Meier V. D."/>
        </authorList>
    </citation>
    <scope>NUCLEOTIDE SEQUENCE</scope>
    <source>
        <strain evidence="1">AVDCRST_MAG56</strain>
    </source>
</reference>
<evidence type="ECO:0000313" key="1">
    <source>
        <dbReference type="EMBL" id="CAA9214847.1"/>
    </source>
</evidence>